<dbReference type="Proteomes" id="UP001366060">
    <property type="component" value="Unassembled WGS sequence"/>
</dbReference>
<proteinExistence type="predicted"/>
<feature type="domain" description="EAL" evidence="1">
    <location>
        <begin position="1"/>
        <end position="65"/>
    </location>
</feature>
<dbReference type="Gene3D" id="3.20.20.450">
    <property type="entry name" value="EAL domain"/>
    <property type="match status" value="1"/>
</dbReference>
<dbReference type="SUPFAM" id="SSF141868">
    <property type="entry name" value="EAL domain-like"/>
    <property type="match status" value="1"/>
</dbReference>
<reference evidence="2 3" key="1">
    <citation type="submission" date="2024-02" db="EMBL/GenBank/DDBJ databases">
        <title>Bacteria isolated from the canopy kelp, Nereocystis luetkeana.</title>
        <authorList>
            <person name="Pfister C.A."/>
            <person name="Younker I.T."/>
            <person name="Light S.H."/>
        </authorList>
    </citation>
    <scope>NUCLEOTIDE SEQUENCE [LARGE SCALE GENOMIC DNA]</scope>
    <source>
        <strain evidence="2 3">TI.2.07</strain>
    </source>
</reference>
<organism evidence="2 3">
    <name type="scientific">Psychromonas arctica</name>
    <dbReference type="NCBI Taxonomy" id="168275"/>
    <lineage>
        <taxon>Bacteria</taxon>
        <taxon>Pseudomonadati</taxon>
        <taxon>Pseudomonadota</taxon>
        <taxon>Gammaproteobacteria</taxon>
        <taxon>Alteromonadales</taxon>
        <taxon>Psychromonadaceae</taxon>
        <taxon>Psychromonas</taxon>
    </lineage>
</organism>
<sequence>MTINVGEWEIDTALTQISHWQKQGLNIIVSDNIDALQLQQAAFVDRLSTLLAAHPDVPRGSLQLE</sequence>
<evidence type="ECO:0000313" key="2">
    <source>
        <dbReference type="EMBL" id="MEL0661182.1"/>
    </source>
</evidence>
<keyword evidence="3" id="KW-1185">Reference proteome</keyword>
<name>A0ABU9HGZ6_9GAMM</name>
<evidence type="ECO:0000259" key="1">
    <source>
        <dbReference type="PROSITE" id="PS50883"/>
    </source>
</evidence>
<dbReference type="PROSITE" id="PS50883">
    <property type="entry name" value="EAL"/>
    <property type="match status" value="1"/>
</dbReference>
<evidence type="ECO:0000313" key="3">
    <source>
        <dbReference type="Proteomes" id="UP001366060"/>
    </source>
</evidence>
<accession>A0ABU9HGZ6</accession>
<protein>
    <submittedName>
        <fullName evidence="2">Diguanylate cyclase</fullName>
    </submittedName>
</protein>
<gene>
    <name evidence="2" type="ORF">V6255_18985</name>
</gene>
<dbReference type="InterPro" id="IPR001633">
    <property type="entry name" value="EAL_dom"/>
</dbReference>
<feature type="non-terminal residue" evidence="2">
    <location>
        <position position="65"/>
    </location>
</feature>
<dbReference type="InterPro" id="IPR035919">
    <property type="entry name" value="EAL_sf"/>
</dbReference>
<comment type="caution">
    <text evidence="2">The sequence shown here is derived from an EMBL/GenBank/DDBJ whole genome shotgun (WGS) entry which is preliminary data.</text>
</comment>
<dbReference type="EMBL" id="JBAKBA010000425">
    <property type="protein sequence ID" value="MEL0661182.1"/>
    <property type="molecule type" value="Genomic_DNA"/>
</dbReference>